<dbReference type="Pfam" id="PF20209">
    <property type="entry name" value="DUF6570"/>
    <property type="match status" value="1"/>
</dbReference>
<feature type="domain" description="DUF6570" evidence="1">
    <location>
        <begin position="1"/>
        <end position="110"/>
    </location>
</feature>
<evidence type="ECO:0000313" key="2">
    <source>
        <dbReference type="EMBL" id="KAF9063873.1"/>
    </source>
</evidence>
<reference evidence="2" key="1">
    <citation type="submission" date="2020-11" db="EMBL/GenBank/DDBJ databases">
        <authorList>
            <consortium name="DOE Joint Genome Institute"/>
            <person name="Ahrendt S."/>
            <person name="Riley R."/>
            <person name="Andreopoulos W."/>
            <person name="Labutti K."/>
            <person name="Pangilinan J."/>
            <person name="Ruiz-Duenas F.J."/>
            <person name="Barrasa J.M."/>
            <person name="Sanchez-Garcia M."/>
            <person name="Camarero S."/>
            <person name="Miyauchi S."/>
            <person name="Serrano A."/>
            <person name="Linde D."/>
            <person name="Babiker R."/>
            <person name="Drula E."/>
            <person name="Ayuso-Fernandez I."/>
            <person name="Pacheco R."/>
            <person name="Padilla G."/>
            <person name="Ferreira P."/>
            <person name="Barriuso J."/>
            <person name="Kellner H."/>
            <person name="Castanera R."/>
            <person name="Alfaro M."/>
            <person name="Ramirez L."/>
            <person name="Pisabarro A.G."/>
            <person name="Kuo A."/>
            <person name="Tritt A."/>
            <person name="Lipzen A."/>
            <person name="He G."/>
            <person name="Yan M."/>
            <person name="Ng V."/>
            <person name="Cullen D."/>
            <person name="Martin F."/>
            <person name="Rosso M.-N."/>
            <person name="Henrissat B."/>
            <person name="Hibbett D."/>
            <person name="Martinez A.T."/>
            <person name="Grigoriev I.V."/>
        </authorList>
    </citation>
    <scope>NUCLEOTIDE SEQUENCE</scope>
    <source>
        <strain evidence="2">AH 40177</strain>
    </source>
</reference>
<feature type="non-terminal residue" evidence="2">
    <location>
        <position position="242"/>
    </location>
</feature>
<dbReference type="InterPro" id="IPR046700">
    <property type="entry name" value="DUF6570"/>
</dbReference>
<organism evidence="2 3">
    <name type="scientific">Rhodocollybia butyracea</name>
    <dbReference type="NCBI Taxonomy" id="206335"/>
    <lineage>
        <taxon>Eukaryota</taxon>
        <taxon>Fungi</taxon>
        <taxon>Dikarya</taxon>
        <taxon>Basidiomycota</taxon>
        <taxon>Agaricomycotina</taxon>
        <taxon>Agaricomycetes</taxon>
        <taxon>Agaricomycetidae</taxon>
        <taxon>Agaricales</taxon>
        <taxon>Marasmiineae</taxon>
        <taxon>Omphalotaceae</taxon>
        <taxon>Rhodocollybia</taxon>
    </lineage>
</organism>
<evidence type="ECO:0000259" key="1">
    <source>
        <dbReference type="Pfam" id="PF20209"/>
    </source>
</evidence>
<dbReference type="AlphaFoldDB" id="A0A9P5U3M5"/>
<proteinExistence type="predicted"/>
<evidence type="ECO:0000313" key="3">
    <source>
        <dbReference type="Proteomes" id="UP000772434"/>
    </source>
</evidence>
<gene>
    <name evidence="2" type="ORF">BDP27DRAFT_1145115</name>
</gene>
<accession>A0A9P5U3M5</accession>
<comment type="caution">
    <text evidence="2">The sequence shown here is derived from an EMBL/GenBank/DDBJ whole genome shotgun (WGS) entry which is preliminary data.</text>
</comment>
<sequence>MISLCRAKSWIIRLKEGPSMLPNTQRGLKGHIIVFPQRPSAAAKILPPSLEDLRSPICVIFVGSAPPTQEWLNKYAKPLSIRPARVKAALEWLIVHNPLYKDVVINSDLLSSLPAQFTLPVHVEHIPIAQIDESLTTGYDPSSSQAADTDIQPSQPDVVFESVTIADVDPNASANDLRIAAMRHFEKNKGYLALYHDPEPVNEFAHPQLFPKIYPTLFPYGIGGFECSKQSTRLSMERQVQH</sequence>
<keyword evidence="3" id="KW-1185">Reference proteome</keyword>
<dbReference type="OrthoDB" id="3235800at2759"/>
<dbReference type="EMBL" id="JADNRY010000136">
    <property type="protein sequence ID" value="KAF9063873.1"/>
    <property type="molecule type" value="Genomic_DNA"/>
</dbReference>
<name>A0A9P5U3M5_9AGAR</name>
<protein>
    <recommendedName>
        <fullName evidence="1">DUF6570 domain-containing protein</fullName>
    </recommendedName>
</protein>
<dbReference type="Proteomes" id="UP000772434">
    <property type="component" value="Unassembled WGS sequence"/>
</dbReference>